<keyword evidence="1" id="KW-0479">Metal-binding</keyword>
<sequence length="204" mass="24458">MDFYYNSICHMCKQVRPDLKKCASCRFISYCSKEHQISDWKNHKQVCKILSKSKKILTLEENCGYDRWRSYRTDLQFYLMLRLNREILPHESQMWMFPRNCAVCYSVEGLKDCQECFCLCYCSKEHQTLDRETHQRYCSELKLCLDLDRFYLSNPEVDVELKEIDMKVEQLPISIHECIELFLNTSKLNGPLQRIFVTDILQVC</sequence>
<dbReference type="SUPFAM" id="SSF144232">
    <property type="entry name" value="HIT/MYND zinc finger-like"/>
    <property type="match status" value="2"/>
</dbReference>
<name>A0ABD2NRJ0_9CUCU</name>
<gene>
    <name evidence="6" type="ORF">HHI36_004276</name>
</gene>
<dbReference type="AlphaFoldDB" id="A0ABD2NRJ0"/>
<feature type="domain" description="MYND-type" evidence="5">
    <location>
        <begin position="9"/>
        <end position="47"/>
    </location>
</feature>
<evidence type="ECO:0000313" key="7">
    <source>
        <dbReference type="Proteomes" id="UP001516400"/>
    </source>
</evidence>
<evidence type="ECO:0000256" key="2">
    <source>
        <dbReference type="ARBA" id="ARBA00022771"/>
    </source>
</evidence>
<keyword evidence="2 4" id="KW-0863">Zinc-finger</keyword>
<evidence type="ECO:0000256" key="1">
    <source>
        <dbReference type="ARBA" id="ARBA00022723"/>
    </source>
</evidence>
<proteinExistence type="predicted"/>
<reference evidence="6 7" key="1">
    <citation type="journal article" date="2021" name="BMC Biol.">
        <title>Horizontally acquired antibacterial genes associated with adaptive radiation of ladybird beetles.</title>
        <authorList>
            <person name="Li H.S."/>
            <person name="Tang X.F."/>
            <person name="Huang Y.H."/>
            <person name="Xu Z.Y."/>
            <person name="Chen M.L."/>
            <person name="Du X.Y."/>
            <person name="Qiu B.Y."/>
            <person name="Chen P.T."/>
            <person name="Zhang W."/>
            <person name="Slipinski A."/>
            <person name="Escalona H.E."/>
            <person name="Waterhouse R.M."/>
            <person name="Zwick A."/>
            <person name="Pang H."/>
        </authorList>
    </citation>
    <scope>NUCLEOTIDE SEQUENCE [LARGE SCALE GENOMIC DNA]</scope>
    <source>
        <strain evidence="6">SYSU2018</strain>
    </source>
</reference>
<dbReference type="PROSITE" id="PS50865">
    <property type="entry name" value="ZF_MYND_2"/>
    <property type="match status" value="2"/>
</dbReference>
<dbReference type="GO" id="GO:0008270">
    <property type="term" value="F:zinc ion binding"/>
    <property type="evidence" value="ECO:0007669"/>
    <property type="project" value="UniProtKB-KW"/>
</dbReference>
<comment type="caution">
    <text evidence="6">The sequence shown here is derived from an EMBL/GenBank/DDBJ whole genome shotgun (WGS) entry which is preliminary data.</text>
</comment>
<protein>
    <recommendedName>
        <fullName evidence="5">MYND-type domain-containing protein</fullName>
    </recommendedName>
</protein>
<evidence type="ECO:0000256" key="3">
    <source>
        <dbReference type="ARBA" id="ARBA00022833"/>
    </source>
</evidence>
<accession>A0ABD2NRJ0</accession>
<evidence type="ECO:0000256" key="4">
    <source>
        <dbReference type="PROSITE-ProRule" id="PRU00134"/>
    </source>
</evidence>
<dbReference type="InterPro" id="IPR002893">
    <property type="entry name" value="Znf_MYND"/>
</dbReference>
<dbReference type="Proteomes" id="UP001516400">
    <property type="component" value="Unassembled WGS sequence"/>
</dbReference>
<dbReference type="EMBL" id="JABFTP020000144">
    <property type="protein sequence ID" value="KAL3281052.1"/>
    <property type="molecule type" value="Genomic_DNA"/>
</dbReference>
<feature type="domain" description="MYND-type" evidence="5">
    <location>
        <begin position="101"/>
        <end position="138"/>
    </location>
</feature>
<evidence type="ECO:0000259" key="5">
    <source>
        <dbReference type="PROSITE" id="PS50865"/>
    </source>
</evidence>
<dbReference type="PROSITE" id="PS01360">
    <property type="entry name" value="ZF_MYND_1"/>
    <property type="match status" value="2"/>
</dbReference>
<keyword evidence="7" id="KW-1185">Reference proteome</keyword>
<organism evidence="6 7">
    <name type="scientific">Cryptolaemus montrouzieri</name>
    <dbReference type="NCBI Taxonomy" id="559131"/>
    <lineage>
        <taxon>Eukaryota</taxon>
        <taxon>Metazoa</taxon>
        <taxon>Ecdysozoa</taxon>
        <taxon>Arthropoda</taxon>
        <taxon>Hexapoda</taxon>
        <taxon>Insecta</taxon>
        <taxon>Pterygota</taxon>
        <taxon>Neoptera</taxon>
        <taxon>Endopterygota</taxon>
        <taxon>Coleoptera</taxon>
        <taxon>Polyphaga</taxon>
        <taxon>Cucujiformia</taxon>
        <taxon>Coccinelloidea</taxon>
        <taxon>Coccinellidae</taxon>
        <taxon>Scymninae</taxon>
        <taxon>Scymnini</taxon>
        <taxon>Cryptolaemus</taxon>
    </lineage>
</organism>
<dbReference type="Pfam" id="PF01753">
    <property type="entry name" value="zf-MYND"/>
    <property type="match status" value="1"/>
</dbReference>
<evidence type="ECO:0000313" key="6">
    <source>
        <dbReference type="EMBL" id="KAL3281052.1"/>
    </source>
</evidence>
<keyword evidence="3" id="KW-0862">Zinc</keyword>
<dbReference type="Gene3D" id="6.10.140.2220">
    <property type="match status" value="2"/>
</dbReference>